<dbReference type="EMBL" id="BK015727">
    <property type="protein sequence ID" value="DAE22111.1"/>
    <property type="molecule type" value="Genomic_DNA"/>
</dbReference>
<reference evidence="2" key="1">
    <citation type="journal article" date="2021" name="Proc. Natl. Acad. Sci. U.S.A.">
        <title>A Catalog of Tens of Thousands of Viruses from Human Metagenomes Reveals Hidden Associations with Chronic Diseases.</title>
        <authorList>
            <person name="Tisza M.J."/>
            <person name="Buck C.B."/>
        </authorList>
    </citation>
    <scope>NUCLEOTIDE SEQUENCE</scope>
    <source>
        <strain evidence="2">CtX172</strain>
    </source>
</reference>
<keyword evidence="1" id="KW-1133">Transmembrane helix</keyword>
<accession>A0A8S5QS45</accession>
<name>A0A8S5QS45_9CAUD</name>
<evidence type="ECO:0000313" key="2">
    <source>
        <dbReference type="EMBL" id="DAE22111.1"/>
    </source>
</evidence>
<protein>
    <submittedName>
        <fullName evidence="2">Uncharacterized protein</fullName>
    </submittedName>
</protein>
<feature type="transmembrane region" description="Helical" evidence="1">
    <location>
        <begin position="6"/>
        <end position="28"/>
    </location>
</feature>
<keyword evidence="1" id="KW-0472">Membrane</keyword>
<proteinExistence type="predicted"/>
<organism evidence="2">
    <name type="scientific">Myoviridae sp. ctX172</name>
    <dbReference type="NCBI Taxonomy" id="2826663"/>
    <lineage>
        <taxon>Viruses</taxon>
        <taxon>Duplodnaviria</taxon>
        <taxon>Heunggongvirae</taxon>
        <taxon>Uroviricota</taxon>
        <taxon>Caudoviricetes</taxon>
    </lineage>
</organism>
<keyword evidence="1" id="KW-0812">Transmembrane</keyword>
<sequence length="35" mass="4106">MKTPVLQIILYCFTIYYTLIALCMQTIYPQFAPFG</sequence>
<evidence type="ECO:0000256" key="1">
    <source>
        <dbReference type="SAM" id="Phobius"/>
    </source>
</evidence>